<dbReference type="KEGG" id="mpau:ZMTM_13410"/>
<keyword evidence="2" id="KW-1185">Reference proteome</keyword>
<dbReference type="Gene3D" id="3.30.70.1520">
    <property type="entry name" value="Heterotetrameric sarcosine oxidase"/>
    <property type="match status" value="1"/>
</dbReference>
<dbReference type="EMBL" id="AP024110">
    <property type="protein sequence ID" value="BCM25082.1"/>
    <property type="molecule type" value="Genomic_DNA"/>
</dbReference>
<name>A0A8D5FZL3_9PROT</name>
<sequence length="192" mass="20714">MIASTKKQASTQADKNLLAIADVSHFKRFGVKGAKAAEWLSGQGIALPESNNSWLETSSATLVMRLGSSEFMIESQAAENLPTLSNSDQFATPGVYKVPRADAAFIISGQQALNLLSELCTLDLVGESLSENKLLMTQIAGISAILLKQSINGKDAYRIWCDGTYGHYLWETLLEIAMELGGGAFEFDAQAF</sequence>
<evidence type="ECO:0008006" key="3">
    <source>
        <dbReference type="Google" id="ProtNLM"/>
    </source>
</evidence>
<accession>A0A8D5FZL3</accession>
<reference evidence="1" key="1">
    <citation type="journal article" date="2021" name="Arch. Microbiol.">
        <title>Methyloradius palustris gen. nov., sp. nov., a methanol-oxidizing bacterium isolated from snow.</title>
        <authorList>
            <person name="Miyadera T."/>
            <person name="Kojima H."/>
            <person name="Fukui M."/>
        </authorList>
    </citation>
    <scope>NUCLEOTIDE SEQUENCE</scope>
    <source>
        <strain evidence="1">Zm11</strain>
    </source>
</reference>
<dbReference type="Gene3D" id="3.30.1360.120">
    <property type="entry name" value="Probable tRNA modification gtpase trme, domain 1"/>
    <property type="match status" value="1"/>
</dbReference>
<dbReference type="RefSeq" id="WP_221763207.1">
    <property type="nucleotide sequence ID" value="NZ_AP024110.1"/>
</dbReference>
<dbReference type="AlphaFoldDB" id="A0A8D5FZL3"/>
<dbReference type="Proteomes" id="UP000826722">
    <property type="component" value="Chromosome"/>
</dbReference>
<dbReference type="SUPFAM" id="SSF103025">
    <property type="entry name" value="Folate-binding domain"/>
    <property type="match status" value="1"/>
</dbReference>
<evidence type="ECO:0000313" key="2">
    <source>
        <dbReference type="Proteomes" id="UP000826722"/>
    </source>
</evidence>
<evidence type="ECO:0000313" key="1">
    <source>
        <dbReference type="EMBL" id="BCM25082.1"/>
    </source>
</evidence>
<gene>
    <name evidence="1" type="ORF">ZMTM_13410</name>
</gene>
<organism evidence="1 2">
    <name type="scientific">Methyloradius palustris</name>
    <dbReference type="NCBI Taxonomy" id="2778876"/>
    <lineage>
        <taxon>Bacteria</taxon>
        <taxon>Pseudomonadati</taxon>
        <taxon>Pseudomonadota</taxon>
        <taxon>Betaproteobacteria</taxon>
        <taxon>Nitrosomonadales</taxon>
        <taxon>Methylophilaceae</taxon>
        <taxon>Methyloradius</taxon>
    </lineage>
</organism>
<proteinExistence type="predicted"/>
<protein>
    <recommendedName>
        <fullName evidence="3">Sarcosine oxidase gamma subunit</fullName>
    </recommendedName>
</protein>
<dbReference type="InterPro" id="IPR027266">
    <property type="entry name" value="TrmE/GcvT-like"/>
</dbReference>